<proteinExistence type="predicted"/>
<dbReference type="CDD" id="cd05466">
    <property type="entry name" value="PBP2_LTTR_substrate"/>
    <property type="match status" value="1"/>
</dbReference>
<evidence type="ECO:0000313" key="2">
    <source>
        <dbReference type="EMBL" id="GAA3055706.1"/>
    </source>
</evidence>
<comment type="caution">
    <text evidence="2">The sequence shown here is derived from an EMBL/GenBank/DDBJ whole genome shotgun (WGS) entry which is preliminary data.</text>
</comment>
<evidence type="ECO:0000313" key="3">
    <source>
        <dbReference type="Proteomes" id="UP001501532"/>
    </source>
</evidence>
<dbReference type="SUPFAM" id="SSF53850">
    <property type="entry name" value="Periplasmic binding protein-like II"/>
    <property type="match status" value="1"/>
</dbReference>
<dbReference type="RefSeq" id="WP_372482268.1">
    <property type="nucleotide sequence ID" value="NZ_BAAAUF010000042.1"/>
</dbReference>
<dbReference type="InterPro" id="IPR050950">
    <property type="entry name" value="HTH-type_LysR_regulators"/>
</dbReference>
<gene>
    <name evidence="2" type="ORF">GCM10010448_43920</name>
</gene>
<name>A0ABP6LQD6_9ACTN</name>
<protein>
    <recommendedName>
        <fullName evidence="1">LysR substrate-binding domain-containing protein</fullName>
    </recommendedName>
</protein>
<dbReference type="Pfam" id="PF03466">
    <property type="entry name" value="LysR_substrate"/>
    <property type="match status" value="1"/>
</dbReference>
<accession>A0ABP6LQD6</accession>
<dbReference type="EMBL" id="BAAAUF010000042">
    <property type="protein sequence ID" value="GAA3055706.1"/>
    <property type="molecule type" value="Genomic_DNA"/>
</dbReference>
<dbReference type="Gene3D" id="3.40.190.290">
    <property type="match status" value="1"/>
</dbReference>
<dbReference type="Proteomes" id="UP001501532">
    <property type="component" value="Unassembled WGS sequence"/>
</dbReference>
<dbReference type="InterPro" id="IPR005119">
    <property type="entry name" value="LysR_subst-bd"/>
</dbReference>
<reference evidence="3" key="1">
    <citation type="journal article" date="2019" name="Int. J. Syst. Evol. Microbiol.">
        <title>The Global Catalogue of Microorganisms (GCM) 10K type strain sequencing project: providing services to taxonomists for standard genome sequencing and annotation.</title>
        <authorList>
            <consortium name="The Broad Institute Genomics Platform"/>
            <consortium name="The Broad Institute Genome Sequencing Center for Infectious Disease"/>
            <person name="Wu L."/>
            <person name="Ma J."/>
        </authorList>
    </citation>
    <scope>NUCLEOTIDE SEQUENCE [LARGE SCALE GENOMIC DNA]</scope>
    <source>
        <strain evidence="3">JCM 9091</strain>
    </source>
</reference>
<evidence type="ECO:0000259" key="1">
    <source>
        <dbReference type="Pfam" id="PF03466"/>
    </source>
</evidence>
<organism evidence="2 3">
    <name type="scientific">Streptomyces glomeratus</name>
    <dbReference type="NCBI Taxonomy" id="284452"/>
    <lineage>
        <taxon>Bacteria</taxon>
        <taxon>Bacillati</taxon>
        <taxon>Actinomycetota</taxon>
        <taxon>Actinomycetes</taxon>
        <taxon>Kitasatosporales</taxon>
        <taxon>Streptomycetaceae</taxon>
        <taxon>Streptomyces</taxon>
    </lineage>
</organism>
<sequence length="128" mass="13757">MADGTDLVVGPEPTATSAHVEVLSREEMVVVTSSGHPFADRESVSVPDLAREPFVHYDPENGMGVWIDQFVAARQTSLTVVLRTRSPRTAAQLAGAGMGGCGVFSRGCTATSSRSRWFLPMRWCAGCR</sequence>
<keyword evidence="3" id="KW-1185">Reference proteome</keyword>
<feature type="domain" description="LysR substrate-binding" evidence="1">
    <location>
        <begin position="3"/>
        <end position="99"/>
    </location>
</feature>
<dbReference type="PANTHER" id="PTHR30419">
    <property type="entry name" value="HTH-TYPE TRANSCRIPTIONAL REGULATOR YBHD"/>
    <property type="match status" value="1"/>
</dbReference>